<feature type="region of interest" description="Disordered" evidence="1">
    <location>
        <begin position="739"/>
        <end position="811"/>
    </location>
</feature>
<keyword evidence="4" id="KW-1185">Reference proteome</keyword>
<feature type="compositionally biased region" description="Basic residues" evidence="1">
    <location>
        <begin position="752"/>
        <end position="766"/>
    </location>
</feature>
<evidence type="ECO:0000313" key="3">
    <source>
        <dbReference type="EMBL" id="MBB3979582.1"/>
    </source>
</evidence>
<evidence type="ECO:0000259" key="2">
    <source>
        <dbReference type="PROSITE" id="PS50994"/>
    </source>
</evidence>
<evidence type="ECO:0000256" key="1">
    <source>
        <dbReference type="SAM" id="MobiDB-lite"/>
    </source>
</evidence>
<accession>A0A7W6DBF5</accession>
<name>A0A7W6DBF5_9HYPH</name>
<feature type="compositionally biased region" description="Basic residues" evidence="1">
    <location>
        <begin position="801"/>
        <end position="811"/>
    </location>
</feature>
<dbReference type="InterPro" id="IPR012337">
    <property type="entry name" value="RNaseH-like_sf"/>
</dbReference>
<proteinExistence type="predicted"/>
<dbReference type="Gene3D" id="3.30.420.10">
    <property type="entry name" value="Ribonuclease H-like superfamily/Ribonuclease H"/>
    <property type="match status" value="1"/>
</dbReference>
<dbReference type="InterPro" id="IPR001584">
    <property type="entry name" value="Integrase_cat-core"/>
</dbReference>
<sequence>MTVIDNKSFKTATRFNIEEDDLVVVDGRKTRCVGKWEGGVLLRALNTRDAEAKPARFELLTRMLLAGRLEVHKDYFGIQAAIERARETKGFELEAETVLRTRMVSEFVAQECSDDDFKERAHRSDEDIERFYAVFKAENPELIEEARLSLAKKGKTKLFVGPRQFRRLIKRYLDGQLHPTAMMDRRAGRSGSGSKFTHEELEFHLQFADEYRTPQQKTMKQCWLEMKLENRKRVAEGKEPIRLPSLATFQRLIKDGNDYLNEAMRSTNKERVLRKYDFKRKGLQPDRPLQIIEMDEHEFDVKALLTKNKLWNYLHPEAQVRLEGLGRVHMSVALDAFSRSICGMKIIKGAPSASSAIATLAMVARPKNKIAALAGSKSGWPQCGTPEGVHTDAGAGYVAAQFELAVMLYTGEHRIPPSKHPHLRGRVERFFRTINQRYVHMFPGRTFSNVLLRDEYDSDRYARLTDEEIADLLVCLIVDCYHNTKHRSLGMTPLEMWERGSQHAKGSINPPPNEALYREIFGSTILARVGNEGIELFGNNYSNPKLLEIRKKWFDSTLVVRLNEEDISTISVKHKLLNRWINVPAVHSGLVGKSLEQWNETVRYIRKNIGHQDKYSEEIVLDGLQAAIDVVQRTERRPGAILHEDPGERLRKFQAEVGAFKWDQGRARDYGRESAVVEQVNDVEPEFLTDFEHEVFGEQEPLSNNGVLDRQAVDRHWESSGEDPYATDGSEYDTTHFVSAEDRLLPPDQRGGGKRPPKPSKPKTKKPNPAAGNFTVMSPEKPETRGPETPVPPDGPTKPYGFKKRSAKEKK</sequence>
<dbReference type="Proteomes" id="UP000574761">
    <property type="component" value="Unassembled WGS sequence"/>
</dbReference>
<dbReference type="RefSeq" id="WP_183807815.1">
    <property type="nucleotide sequence ID" value="NZ_JACIEE010000012.1"/>
</dbReference>
<dbReference type="SUPFAM" id="SSF53098">
    <property type="entry name" value="Ribonuclease H-like"/>
    <property type="match status" value="1"/>
</dbReference>
<feature type="domain" description="Integrase catalytic" evidence="2">
    <location>
        <begin position="284"/>
        <end position="501"/>
    </location>
</feature>
<dbReference type="GO" id="GO:0003676">
    <property type="term" value="F:nucleic acid binding"/>
    <property type="evidence" value="ECO:0007669"/>
    <property type="project" value="InterPro"/>
</dbReference>
<protein>
    <submittedName>
        <fullName evidence="3">Putative transposase</fullName>
    </submittedName>
</protein>
<dbReference type="EMBL" id="JACIEE010000012">
    <property type="protein sequence ID" value="MBB3979582.1"/>
    <property type="molecule type" value="Genomic_DNA"/>
</dbReference>
<reference evidence="3 4" key="1">
    <citation type="submission" date="2020-08" db="EMBL/GenBank/DDBJ databases">
        <title>Genomic Encyclopedia of Type Strains, Phase IV (KMG-IV): sequencing the most valuable type-strain genomes for metagenomic binning, comparative biology and taxonomic classification.</title>
        <authorList>
            <person name="Goeker M."/>
        </authorList>
    </citation>
    <scope>NUCLEOTIDE SEQUENCE [LARGE SCALE GENOMIC DNA]</scope>
    <source>
        <strain evidence="3 4">DSM 100211</strain>
    </source>
</reference>
<organism evidence="3 4">
    <name type="scientific">Mycoplana azooxidifex</name>
    <dbReference type="NCBI Taxonomy" id="1636188"/>
    <lineage>
        <taxon>Bacteria</taxon>
        <taxon>Pseudomonadati</taxon>
        <taxon>Pseudomonadota</taxon>
        <taxon>Alphaproteobacteria</taxon>
        <taxon>Hyphomicrobiales</taxon>
        <taxon>Rhizobiaceae</taxon>
        <taxon>Mycoplana</taxon>
    </lineage>
</organism>
<dbReference type="GO" id="GO:0015074">
    <property type="term" value="P:DNA integration"/>
    <property type="evidence" value="ECO:0007669"/>
    <property type="project" value="InterPro"/>
</dbReference>
<comment type="caution">
    <text evidence="3">The sequence shown here is derived from an EMBL/GenBank/DDBJ whole genome shotgun (WGS) entry which is preliminary data.</text>
</comment>
<gene>
    <name evidence="3" type="ORF">GGQ64_004826</name>
</gene>
<dbReference type="InterPro" id="IPR036397">
    <property type="entry name" value="RNaseH_sf"/>
</dbReference>
<dbReference type="Pfam" id="PF09299">
    <property type="entry name" value="Mu-transpos_C"/>
    <property type="match status" value="1"/>
</dbReference>
<evidence type="ECO:0000313" key="4">
    <source>
        <dbReference type="Proteomes" id="UP000574761"/>
    </source>
</evidence>
<dbReference type="InterPro" id="IPR015378">
    <property type="entry name" value="Transposase-like_Mu_C"/>
</dbReference>
<dbReference type="AlphaFoldDB" id="A0A7W6DBF5"/>
<dbReference type="PROSITE" id="PS50994">
    <property type="entry name" value="INTEGRASE"/>
    <property type="match status" value="1"/>
</dbReference>